<reference evidence="6 7" key="1">
    <citation type="submission" date="2019-09" db="EMBL/GenBank/DDBJ databases">
        <title>A chromosome-level genome assembly of the Chinese tupelo Nyssa sinensis.</title>
        <authorList>
            <person name="Yang X."/>
            <person name="Kang M."/>
            <person name="Yang Y."/>
            <person name="Xiong H."/>
            <person name="Wang M."/>
            <person name="Zhang Z."/>
            <person name="Wang Z."/>
            <person name="Wu H."/>
            <person name="Ma T."/>
            <person name="Liu J."/>
            <person name="Xi Z."/>
        </authorList>
    </citation>
    <scope>NUCLEOTIDE SEQUENCE [LARGE SCALE GENOMIC DNA]</scope>
    <source>
        <strain evidence="6">J267</strain>
        <tissue evidence="6">Leaf</tissue>
    </source>
</reference>
<dbReference type="Gene3D" id="1.25.40.10">
    <property type="entry name" value="Tetratricopeptide repeat domain"/>
    <property type="match status" value="4"/>
</dbReference>
<evidence type="ECO:0000313" key="6">
    <source>
        <dbReference type="EMBL" id="KAA8545307.1"/>
    </source>
</evidence>
<feature type="region of interest" description="Disordered" evidence="4">
    <location>
        <begin position="524"/>
        <end position="548"/>
    </location>
</feature>
<dbReference type="InterPro" id="IPR051240">
    <property type="entry name" value="Mito_RNA-Proc/Resp"/>
</dbReference>
<dbReference type="Pfam" id="PF13041">
    <property type="entry name" value="PPR_2"/>
    <property type="match status" value="2"/>
</dbReference>
<evidence type="ECO:0000256" key="1">
    <source>
        <dbReference type="ARBA" id="ARBA00007626"/>
    </source>
</evidence>
<dbReference type="Pfam" id="PF01535">
    <property type="entry name" value="PPR"/>
    <property type="match status" value="2"/>
</dbReference>
<feature type="repeat" description="PPR" evidence="3">
    <location>
        <begin position="737"/>
        <end position="771"/>
    </location>
</feature>
<dbReference type="NCBIfam" id="TIGR00756">
    <property type="entry name" value="PPR"/>
    <property type="match status" value="3"/>
</dbReference>
<feature type="domain" description="Retrotransposon Copia-like N-terminal" evidence="5">
    <location>
        <begin position="18"/>
        <end position="62"/>
    </location>
</feature>
<dbReference type="Pfam" id="PF14244">
    <property type="entry name" value="Retrotran_gag_3"/>
    <property type="match status" value="1"/>
</dbReference>
<evidence type="ECO:0000259" key="5">
    <source>
        <dbReference type="Pfam" id="PF14244"/>
    </source>
</evidence>
<dbReference type="Pfam" id="PF13812">
    <property type="entry name" value="PPR_3"/>
    <property type="match status" value="1"/>
</dbReference>
<evidence type="ECO:0000256" key="4">
    <source>
        <dbReference type="SAM" id="MobiDB-lite"/>
    </source>
</evidence>
<organism evidence="6 7">
    <name type="scientific">Nyssa sinensis</name>
    <dbReference type="NCBI Taxonomy" id="561372"/>
    <lineage>
        <taxon>Eukaryota</taxon>
        <taxon>Viridiplantae</taxon>
        <taxon>Streptophyta</taxon>
        <taxon>Embryophyta</taxon>
        <taxon>Tracheophyta</taxon>
        <taxon>Spermatophyta</taxon>
        <taxon>Magnoliopsida</taxon>
        <taxon>eudicotyledons</taxon>
        <taxon>Gunneridae</taxon>
        <taxon>Pentapetalae</taxon>
        <taxon>asterids</taxon>
        <taxon>Cornales</taxon>
        <taxon>Nyssaceae</taxon>
        <taxon>Nyssa</taxon>
    </lineage>
</organism>
<protein>
    <recommendedName>
        <fullName evidence="5">Retrotransposon Copia-like N-terminal domain-containing protein</fullName>
    </recommendedName>
</protein>
<evidence type="ECO:0000313" key="7">
    <source>
        <dbReference type="Proteomes" id="UP000325577"/>
    </source>
</evidence>
<feature type="repeat" description="PPR" evidence="3">
    <location>
        <begin position="772"/>
        <end position="806"/>
    </location>
</feature>
<name>A0A5J5BU74_9ASTE</name>
<dbReference type="PANTHER" id="PTHR47933">
    <property type="entry name" value="PENTATRICOPEPTIDE REPEAT-CONTAINING PROTEIN 1, MITOCHONDRIAL"/>
    <property type="match status" value="1"/>
</dbReference>
<sequence>MADDGKIDPHSPYYLGSRDQPGNMITHVILSNDNYIAWARAIKLSLKARRKFVFVDGTFTKPTETEKKRQLDWDTVNSMLVSWITRTLDPKLAASIPFHDEAKRLWDYLKKRFCVANGPHLQQLRADITHYKQTSNMSIDDYYTRLMGLYDELDRLKPLHVCACGKCTCDVAGRFAADREEEKLHQFLIGINDELYAMVRSNLLSTSPFPDLDRVYQACLQEEKSRGIAQDRADKEEIHAFALQTARPKARFTRPDKSKLYCSVCKRSGHDDNTCFKTHGYPDWWEDRNCGVQGSARPNQTPLPAAPPTVPRGLPKAVAATVVAANAVAGGGTDSVASAHGSSGISLPDLKPEQDLRSGSLIGAGERKDGLYYFRRIPTVCAVTVPEISDFELWHRRLGHPSVRVVKLVPAISSSDIFVSKDVKFHENEFPYKTVSTSQVPAYSSSPPDSNVWIDVDCLEDLESALVDDHVAPAFGTDIVLNPTSPHVPPALLSPSASADDLGRGLWDKRPSVLLRDFVTHTVQSSSPSECSSSSTSSSENDHNPPNNAEFEAKIQFLKNKLHPDSLIRVLDSTSDLNSSLKLFKWASLQKRFCHTADTYYIIILKMGMAGNVEEVECFSNELVKERCPGAEEALVALINSFVEHRRLNAALRVLVTMNSGSYKPSIAVFNVLLGALVEGKSEFQSVLFVYKEMVKAGIVPNIETLNYLLEALFEAGRVDTALDQYRRMNKKGCTPNGRTYEILISGLLARNRVDESIVVLREMFELGTELDLSFYTSVIPLFCKENKLEEGMKLYRMMRASKIIPDSLIYQVLIQCLCVKLCVADAINLLEDMIDNNVTPADNVLVNIINGFCRLEKFNEAMKFLEDKHVLETCPHNALLEGYCSAGNFLAAKGKIDKAIRLLSLAYHSGTSCSNAAYNTIMLGLSKSEKATDLLVVFSRMLVEGCTLDTGSILHSHKKHECTQSNK</sequence>
<dbReference type="PROSITE" id="PS51375">
    <property type="entry name" value="PPR"/>
    <property type="match status" value="5"/>
</dbReference>
<dbReference type="InterPro" id="IPR011990">
    <property type="entry name" value="TPR-like_helical_dom_sf"/>
</dbReference>
<feature type="repeat" description="PPR" evidence="3">
    <location>
        <begin position="702"/>
        <end position="736"/>
    </location>
</feature>
<dbReference type="GO" id="GO:0003729">
    <property type="term" value="F:mRNA binding"/>
    <property type="evidence" value="ECO:0007669"/>
    <property type="project" value="TreeGrafter"/>
</dbReference>
<gene>
    <name evidence="6" type="ORF">F0562_020091</name>
</gene>
<dbReference type="Proteomes" id="UP000325577">
    <property type="component" value="Linkage Group LG10"/>
</dbReference>
<dbReference type="InterPro" id="IPR029472">
    <property type="entry name" value="Copia-like_N"/>
</dbReference>
<feature type="repeat" description="PPR" evidence="3">
    <location>
        <begin position="807"/>
        <end position="841"/>
    </location>
</feature>
<dbReference type="InterPro" id="IPR002885">
    <property type="entry name" value="PPR_rpt"/>
</dbReference>
<accession>A0A5J5BU74</accession>
<keyword evidence="7" id="KW-1185">Reference proteome</keyword>
<comment type="similarity">
    <text evidence="1">Belongs to the PPR family. P subfamily.</text>
</comment>
<feature type="compositionally biased region" description="Low complexity" evidence="4">
    <location>
        <begin position="525"/>
        <end position="539"/>
    </location>
</feature>
<evidence type="ECO:0000256" key="3">
    <source>
        <dbReference type="PROSITE-ProRule" id="PRU00708"/>
    </source>
</evidence>
<dbReference type="PANTHER" id="PTHR47933:SF15">
    <property type="entry name" value="OS03G0795400 PROTEIN"/>
    <property type="match status" value="1"/>
</dbReference>
<dbReference type="OrthoDB" id="185373at2759"/>
<dbReference type="EMBL" id="CM018033">
    <property type="protein sequence ID" value="KAA8545307.1"/>
    <property type="molecule type" value="Genomic_DNA"/>
</dbReference>
<feature type="repeat" description="PPR" evidence="3">
    <location>
        <begin position="666"/>
        <end position="701"/>
    </location>
</feature>
<proteinExistence type="inferred from homology"/>
<evidence type="ECO:0000256" key="2">
    <source>
        <dbReference type="ARBA" id="ARBA00022737"/>
    </source>
</evidence>
<dbReference type="AlphaFoldDB" id="A0A5J5BU74"/>
<keyword evidence="2" id="KW-0677">Repeat</keyword>